<dbReference type="Proteomes" id="UP000094236">
    <property type="component" value="Unassembled WGS sequence"/>
</dbReference>
<evidence type="ECO:0000313" key="2">
    <source>
        <dbReference type="EMBL" id="ODV96554.1"/>
    </source>
</evidence>
<dbReference type="PROSITE" id="PS00463">
    <property type="entry name" value="ZN2_CY6_FUNGAL_1"/>
    <property type="match status" value="1"/>
</dbReference>
<gene>
    <name evidence="2" type="ORF">PACTADRAFT_32058</name>
</gene>
<organism evidence="2 3">
    <name type="scientific">Pachysolen tannophilus NRRL Y-2460</name>
    <dbReference type="NCBI Taxonomy" id="669874"/>
    <lineage>
        <taxon>Eukaryota</taxon>
        <taxon>Fungi</taxon>
        <taxon>Dikarya</taxon>
        <taxon>Ascomycota</taxon>
        <taxon>Saccharomycotina</taxon>
        <taxon>Pichiomycetes</taxon>
        <taxon>Pachysolenaceae</taxon>
        <taxon>Pachysolen</taxon>
    </lineage>
</organism>
<feature type="domain" description="Zn(2)-C6 fungal-type" evidence="1">
    <location>
        <begin position="90"/>
        <end position="120"/>
    </location>
</feature>
<proteinExistence type="predicted"/>
<accession>A0A1E4TXV1</accession>
<dbReference type="InterPro" id="IPR053157">
    <property type="entry name" value="Sterol_Uptake_Regulator"/>
</dbReference>
<dbReference type="PANTHER" id="PTHR47784:SF5">
    <property type="entry name" value="STEROL UPTAKE CONTROL PROTEIN 2"/>
    <property type="match status" value="1"/>
</dbReference>
<dbReference type="EMBL" id="KV454012">
    <property type="protein sequence ID" value="ODV96554.1"/>
    <property type="molecule type" value="Genomic_DNA"/>
</dbReference>
<dbReference type="SMART" id="SM00066">
    <property type="entry name" value="GAL4"/>
    <property type="match status" value="1"/>
</dbReference>
<sequence length="571" mass="66659">MDEIGVEDILCSSSEGSSVSDNIDLIELIESIDVGDRVDGVNASFREPSCDDSLEMRHHKNSKKFKNKDEISNIKNKTKKRRPPSLKNPACLSCKKLKIKCDRVKPKCEYCHHTGRNCTYPVLAIENLNYNHNSSFKNKKKLQKKLQMDLKCAEFLVNQRNSNTLLLNVTATELQLLAFYRDFNAQWFCCEENPEAAKVWSETVPALWKENKNIRDGIYCISSIRLWSEYDLNSLQNVRLNQEDESLYEYTGKYFGLCIQALQEVCSAIINTKNQKDIDDKVGEIMVLNYIIFSFLGIHPHKVVPLINLKGLGFDFDDRLMFNVNDNDNNNDNDNGKFDCDYDDDGADIFSIVSGFKSSMAACFDRVVASDFKALLYLKERIRPEEDMNFTGFSFISHLYSKLDRVKLCFSTDEYNTLHQTIKELEVCAYRSTKFEYAFPLFRFLFHVPSNFKTILKNGNIFAMKVLFIYSCACVLTCFHLFKETNIWVDFIYFYRNLKVAGNYQKRNKFRNIYNIDTGMNNIDYENVLYDTILWDSDDQKLYNFVFDSRFQLTRHNEIESLFQKLEELHI</sequence>
<dbReference type="InterPro" id="IPR001138">
    <property type="entry name" value="Zn2Cys6_DnaBD"/>
</dbReference>
<evidence type="ECO:0000259" key="1">
    <source>
        <dbReference type="PROSITE" id="PS50048"/>
    </source>
</evidence>
<evidence type="ECO:0000313" key="3">
    <source>
        <dbReference type="Proteomes" id="UP000094236"/>
    </source>
</evidence>
<dbReference type="OrthoDB" id="3546279at2759"/>
<dbReference type="SUPFAM" id="SSF57701">
    <property type="entry name" value="Zn2/Cys6 DNA-binding domain"/>
    <property type="match status" value="1"/>
</dbReference>
<reference evidence="3" key="1">
    <citation type="submission" date="2016-05" db="EMBL/GenBank/DDBJ databases">
        <title>Comparative genomics of biotechnologically important yeasts.</title>
        <authorList>
            <consortium name="DOE Joint Genome Institute"/>
            <person name="Riley R."/>
            <person name="Haridas S."/>
            <person name="Wolfe K.H."/>
            <person name="Lopes M.R."/>
            <person name="Hittinger C.T."/>
            <person name="Goker M."/>
            <person name="Salamov A."/>
            <person name="Wisecaver J."/>
            <person name="Long T.M."/>
            <person name="Aerts A.L."/>
            <person name="Barry K."/>
            <person name="Choi C."/>
            <person name="Clum A."/>
            <person name="Coughlan A.Y."/>
            <person name="Deshpande S."/>
            <person name="Douglass A.P."/>
            <person name="Hanson S.J."/>
            <person name="Klenk H.-P."/>
            <person name="Labutti K."/>
            <person name="Lapidus A."/>
            <person name="Lindquist E."/>
            <person name="Lipzen A."/>
            <person name="Meier-Kolthoff J.P."/>
            <person name="Ohm R.A."/>
            <person name="Otillar R.P."/>
            <person name="Pangilinan J."/>
            <person name="Peng Y."/>
            <person name="Rokas A."/>
            <person name="Rosa C.A."/>
            <person name="Scheuner C."/>
            <person name="Sibirny A.A."/>
            <person name="Slot J.C."/>
            <person name="Stielow J.B."/>
            <person name="Sun H."/>
            <person name="Kurtzman C.P."/>
            <person name="Blackwell M."/>
            <person name="Grigoriev I.V."/>
            <person name="Jeffries T.W."/>
        </authorList>
    </citation>
    <scope>NUCLEOTIDE SEQUENCE [LARGE SCALE GENOMIC DNA]</scope>
    <source>
        <strain evidence="3">NRRL Y-2460</strain>
    </source>
</reference>
<name>A0A1E4TXV1_PACTA</name>
<dbReference type="GO" id="GO:0008270">
    <property type="term" value="F:zinc ion binding"/>
    <property type="evidence" value="ECO:0007669"/>
    <property type="project" value="InterPro"/>
</dbReference>
<dbReference type="GO" id="GO:0001228">
    <property type="term" value="F:DNA-binding transcription activator activity, RNA polymerase II-specific"/>
    <property type="evidence" value="ECO:0007669"/>
    <property type="project" value="TreeGrafter"/>
</dbReference>
<dbReference type="InterPro" id="IPR036864">
    <property type="entry name" value="Zn2-C6_fun-type_DNA-bd_sf"/>
</dbReference>
<keyword evidence="3" id="KW-1185">Reference proteome</keyword>
<dbReference type="STRING" id="669874.A0A1E4TXV1"/>
<dbReference type="PROSITE" id="PS50048">
    <property type="entry name" value="ZN2_CY6_FUNGAL_2"/>
    <property type="match status" value="1"/>
</dbReference>
<dbReference type="CDD" id="cd00067">
    <property type="entry name" value="GAL4"/>
    <property type="match status" value="1"/>
</dbReference>
<dbReference type="AlphaFoldDB" id="A0A1E4TXV1"/>
<dbReference type="Pfam" id="PF00172">
    <property type="entry name" value="Zn_clus"/>
    <property type="match status" value="1"/>
</dbReference>
<dbReference type="Gene3D" id="4.10.240.10">
    <property type="entry name" value="Zn(2)-C6 fungal-type DNA-binding domain"/>
    <property type="match status" value="1"/>
</dbReference>
<protein>
    <recommendedName>
        <fullName evidence="1">Zn(2)-C6 fungal-type domain-containing protein</fullName>
    </recommendedName>
</protein>
<dbReference type="PANTHER" id="PTHR47784">
    <property type="entry name" value="STEROL UPTAKE CONTROL PROTEIN 2"/>
    <property type="match status" value="1"/>
</dbReference>